<evidence type="ECO:0000256" key="6">
    <source>
        <dbReference type="ARBA" id="ARBA00022840"/>
    </source>
</evidence>
<feature type="transmembrane region" description="Helical" evidence="12">
    <location>
        <begin position="505"/>
        <end position="524"/>
    </location>
</feature>
<dbReference type="GO" id="GO:0016887">
    <property type="term" value="F:ATP hydrolysis activity"/>
    <property type="evidence" value="ECO:0007669"/>
    <property type="project" value="InterPro"/>
</dbReference>
<dbReference type="GO" id="GO:0005524">
    <property type="term" value="F:ATP binding"/>
    <property type="evidence" value="ECO:0007669"/>
    <property type="project" value="UniProtKB-KW"/>
</dbReference>
<comment type="similarity">
    <text evidence="2">Belongs to the cation transport ATPase (P-type) (TC 3.A.3) family. Type IB subfamily.</text>
</comment>
<dbReference type="InterPro" id="IPR051014">
    <property type="entry name" value="Cation_Transport_ATPase_IB"/>
</dbReference>
<dbReference type="EMBL" id="JAGYWB010000006">
    <property type="protein sequence ID" value="KAI0518865.1"/>
    <property type="molecule type" value="Genomic_DNA"/>
</dbReference>
<keyword evidence="15" id="KW-1185">Reference proteome</keyword>
<dbReference type="SUPFAM" id="SSF81665">
    <property type="entry name" value="Calcium ATPase, transmembrane domain M"/>
    <property type="match status" value="1"/>
</dbReference>
<dbReference type="Pfam" id="PF00122">
    <property type="entry name" value="E1-E2_ATPase"/>
    <property type="match status" value="1"/>
</dbReference>
<dbReference type="Gene3D" id="2.70.150.10">
    <property type="entry name" value="Calcium-transporting ATPase, cytoplasmic transduction domain A"/>
    <property type="match status" value="1"/>
</dbReference>
<gene>
    <name evidence="14" type="ORF">KFK09_006302</name>
</gene>
<feature type="transmembrane region" description="Helical" evidence="12">
    <location>
        <begin position="92"/>
        <end position="109"/>
    </location>
</feature>
<comment type="caution">
    <text evidence="14">The sequence shown here is derived from an EMBL/GenBank/DDBJ whole genome shotgun (WGS) entry which is preliminary data.</text>
</comment>
<evidence type="ECO:0000256" key="12">
    <source>
        <dbReference type="SAM" id="Phobius"/>
    </source>
</evidence>
<feature type="region of interest" description="Disordered" evidence="11">
    <location>
        <begin position="678"/>
        <end position="719"/>
    </location>
</feature>
<evidence type="ECO:0000313" key="14">
    <source>
        <dbReference type="EMBL" id="KAI0518865.1"/>
    </source>
</evidence>
<dbReference type="InterPro" id="IPR018303">
    <property type="entry name" value="ATPase_P-typ_P_site"/>
</dbReference>
<comment type="catalytic activity">
    <reaction evidence="10">
        <text>Cd(2+)(in) + ATP + H2O = Cd(2+)(out) + ADP + phosphate + H(+)</text>
        <dbReference type="Rhea" id="RHEA:12132"/>
        <dbReference type="ChEBI" id="CHEBI:15377"/>
        <dbReference type="ChEBI" id="CHEBI:15378"/>
        <dbReference type="ChEBI" id="CHEBI:30616"/>
        <dbReference type="ChEBI" id="CHEBI:43474"/>
        <dbReference type="ChEBI" id="CHEBI:48775"/>
        <dbReference type="ChEBI" id="CHEBI:456216"/>
        <dbReference type="EC" id="7.2.2.21"/>
    </reaction>
</comment>
<dbReference type="SMR" id="A0A8T3BNN6"/>
<dbReference type="InterPro" id="IPR008250">
    <property type="entry name" value="ATPase_P-typ_transduc_dom_A_sf"/>
</dbReference>
<dbReference type="GO" id="GO:0046872">
    <property type="term" value="F:metal ion binding"/>
    <property type="evidence" value="ECO:0007669"/>
    <property type="project" value="InterPro"/>
</dbReference>
<dbReference type="InterPro" id="IPR059000">
    <property type="entry name" value="ATPase_P-type_domA"/>
</dbReference>
<sequence length="824" mass="89834">MGEERKKIQKSYFDVLGLCCSSEIPLIEKILKPLDGIQKVSVIVPSKTVIVLHDTQKISQLQIVKALNQARLEASIRSYGTEKMINKWPSPYILACGVLLLISLFQSFYRPLKWIAIAAVLIALPQIILRSFAAIRRCTLDINILMLIAVGGAVALGDYTEAGFIVFLFTMAEWLESMASRKATTGMSLLMNLAPQKAILAETDQIVDANDVKVGTILAIKAGEVIPIDGIVVEGRSEVDEKSLTGESFPVAKQLQSLVWAGTLNIDGYISVKTTALAEHSAVAKMARLVEEAQNNKSKTQRIIDCCAKYYTPAVVVIAAVVALLPIILSLHDQKHWFKLALVLLVSACPCALVLSTPVATFCALLKAARFGLLVKGGDVLEELAKSKVVAFDKTGTITRGEFSVIQLRQLSSELGHIIEEIHAELLPEDKVQIISDLKTNKGSTTMVGDGMNDAPALAMANVGISMGVSGSAVAMETSHITLMSNDIQKIPKAIRLARRTQHKIITNIIFSIITKVAILGLAIGGHPLLWAAVLADVGTCLIVILNSMTLLPTNKKKVKKCCQKSNHQRPTCRDKCSKGPCGSNSANCHSYHCLHKIEEGKKSCCESQSESKECQAESPLQCCQGKVTCKAKTGYEHSIYIKCEKDSHRDDESCLNHSVREIKHTVPCPGFHLHKSKADHAEHNEHSPCEEHLSKQSDHGSHSHHESGKHEAESRHGHSDHDFTCNLKINATKNCCNAFVDQTVGAGANLKASTICNGSETKTSDSCCESERKDCHGKHQCSNLLASKFKENGGCCRSYRKECSRRETCCGNGMMQVPEIVIE</sequence>
<dbReference type="InterPro" id="IPR001757">
    <property type="entry name" value="P_typ_ATPase"/>
</dbReference>
<dbReference type="InterPro" id="IPR023214">
    <property type="entry name" value="HAD_sf"/>
</dbReference>
<keyword evidence="7 12" id="KW-1133">Transmembrane helix</keyword>
<dbReference type="Pfam" id="PF00702">
    <property type="entry name" value="Hydrolase"/>
    <property type="match status" value="1"/>
</dbReference>
<evidence type="ECO:0000256" key="9">
    <source>
        <dbReference type="ARBA" id="ARBA00039103"/>
    </source>
</evidence>
<dbReference type="PROSITE" id="PS00154">
    <property type="entry name" value="ATPASE_E1_E2"/>
    <property type="match status" value="1"/>
</dbReference>
<dbReference type="NCBIfam" id="TIGR01494">
    <property type="entry name" value="ATPase_P-type"/>
    <property type="match status" value="2"/>
</dbReference>
<dbReference type="EC" id="7.2.2.21" evidence="9"/>
<organism evidence="14 15">
    <name type="scientific">Dendrobium nobile</name>
    <name type="common">Orchid</name>
    <dbReference type="NCBI Taxonomy" id="94219"/>
    <lineage>
        <taxon>Eukaryota</taxon>
        <taxon>Viridiplantae</taxon>
        <taxon>Streptophyta</taxon>
        <taxon>Embryophyta</taxon>
        <taxon>Tracheophyta</taxon>
        <taxon>Spermatophyta</taxon>
        <taxon>Magnoliopsida</taxon>
        <taxon>Liliopsida</taxon>
        <taxon>Asparagales</taxon>
        <taxon>Orchidaceae</taxon>
        <taxon>Epidendroideae</taxon>
        <taxon>Malaxideae</taxon>
        <taxon>Dendrobiinae</taxon>
        <taxon>Dendrobium</taxon>
    </lineage>
</organism>
<evidence type="ECO:0000256" key="10">
    <source>
        <dbReference type="ARBA" id="ARBA00049338"/>
    </source>
</evidence>
<evidence type="ECO:0000256" key="7">
    <source>
        <dbReference type="ARBA" id="ARBA00022989"/>
    </source>
</evidence>
<dbReference type="SUPFAM" id="SSF56784">
    <property type="entry name" value="HAD-like"/>
    <property type="match status" value="1"/>
</dbReference>
<dbReference type="InterPro" id="IPR036163">
    <property type="entry name" value="HMA_dom_sf"/>
</dbReference>
<evidence type="ECO:0000256" key="11">
    <source>
        <dbReference type="SAM" id="MobiDB-lite"/>
    </source>
</evidence>
<dbReference type="Proteomes" id="UP000829196">
    <property type="component" value="Unassembled WGS sequence"/>
</dbReference>
<dbReference type="OrthoDB" id="432719at2759"/>
<accession>A0A8T3BNN6</accession>
<dbReference type="InterPro" id="IPR036412">
    <property type="entry name" value="HAD-like_sf"/>
</dbReference>
<keyword evidence="3" id="KW-0104">Cadmium</keyword>
<feature type="transmembrane region" description="Helical" evidence="12">
    <location>
        <begin position="341"/>
        <end position="366"/>
    </location>
</feature>
<keyword evidence="5" id="KW-0547">Nucleotide-binding</keyword>
<dbReference type="FunFam" id="3.30.70.100:FF:000022">
    <property type="entry name" value="Putative cadmium/zinc-transporting ATPase 3"/>
    <property type="match status" value="1"/>
</dbReference>
<evidence type="ECO:0000256" key="8">
    <source>
        <dbReference type="ARBA" id="ARBA00023136"/>
    </source>
</evidence>
<dbReference type="PROSITE" id="PS50846">
    <property type="entry name" value="HMA_2"/>
    <property type="match status" value="1"/>
</dbReference>
<feature type="transmembrane region" description="Helical" evidence="12">
    <location>
        <begin position="310"/>
        <end position="329"/>
    </location>
</feature>
<keyword evidence="8 12" id="KW-0472">Membrane</keyword>
<dbReference type="InterPro" id="IPR023298">
    <property type="entry name" value="ATPase_P-typ_TM_dom_sf"/>
</dbReference>
<dbReference type="PRINTS" id="PR00119">
    <property type="entry name" value="CATATPASE"/>
</dbReference>
<dbReference type="GO" id="GO:0008551">
    <property type="term" value="F:P-type cadmium transporter activity"/>
    <property type="evidence" value="ECO:0007669"/>
    <property type="project" value="UniProtKB-EC"/>
</dbReference>
<dbReference type="InterPro" id="IPR006121">
    <property type="entry name" value="HMA_dom"/>
</dbReference>
<evidence type="ECO:0000256" key="4">
    <source>
        <dbReference type="ARBA" id="ARBA00022692"/>
    </source>
</evidence>
<keyword evidence="4 12" id="KW-0812">Transmembrane</keyword>
<dbReference type="AlphaFoldDB" id="A0A8T3BNN6"/>
<dbReference type="Gene3D" id="3.40.50.1000">
    <property type="entry name" value="HAD superfamily/HAD-like"/>
    <property type="match status" value="1"/>
</dbReference>
<feature type="transmembrane region" description="Helical" evidence="12">
    <location>
        <begin position="530"/>
        <end position="552"/>
    </location>
</feature>
<evidence type="ECO:0000313" key="15">
    <source>
        <dbReference type="Proteomes" id="UP000829196"/>
    </source>
</evidence>
<evidence type="ECO:0000256" key="3">
    <source>
        <dbReference type="ARBA" id="ARBA00022539"/>
    </source>
</evidence>
<evidence type="ECO:0000256" key="2">
    <source>
        <dbReference type="ARBA" id="ARBA00006024"/>
    </source>
</evidence>
<protein>
    <recommendedName>
        <fullName evidence="9">Cd(2+)-exporting ATPase</fullName>
        <ecNumber evidence="9">7.2.2.21</ecNumber>
    </recommendedName>
</protein>
<name>A0A8T3BNN6_DENNO</name>
<dbReference type="PANTHER" id="PTHR48085">
    <property type="entry name" value="CADMIUM/ZINC-TRANSPORTING ATPASE HMA2-RELATED"/>
    <property type="match status" value="1"/>
</dbReference>
<dbReference type="SUPFAM" id="SSF81653">
    <property type="entry name" value="Calcium ATPase, transduction domain A"/>
    <property type="match status" value="1"/>
</dbReference>
<dbReference type="Gene3D" id="3.30.70.100">
    <property type="match status" value="1"/>
</dbReference>
<keyword evidence="6" id="KW-0067">ATP-binding</keyword>
<dbReference type="PRINTS" id="PR00120">
    <property type="entry name" value="HATPASE"/>
</dbReference>
<proteinExistence type="inferred from homology"/>
<evidence type="ECO:0000259" key="13">
    <source>
        <dbReference type="PROSITE" id="PS50846"/>
    </source>
</evidence>
<feature type="transmembrane region" description="Helical" evidence="12">
    <location>
        <begin position="115"/>
        <end position="133"/>
    </location>
</feature>
<dbReference type="FunFam" id="2.70.150.10:FF:000002">
    <property type="entry name" value="Copper-transporting ATPase 1, putative"/>
    <property type="match status" value="1"/>
</dbReference>
<dbReference type="SUPFAM" id="SSF55008">
    <property type="entry name" value="HMA, heavy metal-associated domain"/>
    <property type="match status" value="1"/>
</dbReference>
<evidence type="ECO:0000256" key="1">
    <source>
        <dbReference type="ARBA" id="ARBA00004141"/>
    </source>
</evidence>
<dbReference type="GO" id="GO:0016020">
    <property type="term" value="C:membrane"/>
    <property type="evidence" value="ECO:0007669"/>
    <property type="project" value="UniProtKB-SubCell"/>
</dbReference>
<comment type="subcellular location">
    <subcellularLocation>
        <location evidence="1">Membrane</location>
        <topology evidence="1">Multi-pass membrane protein</topology>
    </subcellularLocation>
</comment>
<reference evidence="14" key="1">
    <citation type="journal article" date="2022" name="Front. Genet.">
        <title>Chromosome-Scale Assembly of the Dendrobium nobile Genome Provides Insights Into the Molecular Mechanism of the Biosynthesis of the Medicinal Active Ingredient of Dendrobium.</title>
        <authorList>
            <person name="Xu Q."/>
            <person name="Niu S.-C."/>
            <person name="Li K.-L."/>
            <person name="Zheng P.-J."/>
            <person name="Zhang X.-J."/>
            <person name="Jia Y."/>
            <person name="Liu Y."/>
            <person name="Niu Y.-X."/>
            <person name="Yu L.-H."/>
            <person name="Chen D.-F."/>
            <person name="Zhang G.-Q."/>
        </authorList>
    </citation>
    <scope>NUCLEOTIDE SEQUENCE</scope>
    <source>
        <tissue evidence="14">Leaf</tissue>
    </source>
</reference>
<evidence type="ECO:0000256" key="5">
    <source>
        <dbReference type="ARBA" id="ARBA00022741"/>
    </source>
</evidence>
<feature type="domain" description="HMA" evidence="13">
    <location>
        <begin position="9"/>
        <end position="75"/>
    </location>
</feature>
<dbReference type="PANTHER" id="PTHR48085:SF5">
    <property type="entry name" value="CADMIUM_ZINC-TRANSPORTING ATPASE HMA4-RELATED"/>
    <property type="match status" value="1"/>
</dbReference>